<evidence type="ECO:0000313" key="2">
    <source>
        <dbReference type="EMBL" id="KAF2789573.1"/>
    </source>
</evidence>
<gene>
    <name evidence="2" type="ORF">K505DRAFT_284130</name>
</gene>
<organism evidence="2 3">
    <name type="scientific">Melanomma pulvis-pyrius CBS 109.77</name>
    <dbReference type="NCBI Taxonomy" id="1314802"/>
    <lineage>
        <taxon>Eukaryota</taxon>
        <taxon>Fungi</taxon>
        <taxon>Dikarya</taxon>
        <taxon>Ascomycota</taxon>
        <taxon>Pezizomycotina</taxon>
        <taxon>Dothideomycetes</taxon>
        <taxon>Pleosporomycetidae</taxon>
        <taxon>Pleosporales</taxon>
        <taxon>Melanommataceae</taxon>
        <taxon>Melanomma</taxon>
    </lineage>
</organism>
<feature type="domain" description="Aminoglycoside phosphotransferase" evidence="1">
    <location>
        <begin position="151"/>
        <end position="320"/>
    </location>
</feature>
<dbReference type="Gene3D" id="3.90.1200.10">
    <property type="match status" value="1"/>
</dbReference>
<dbReference type="Pfam" id="PF01636">
    <property type="entry name" value="APH"/>
    <property type="match status" value="1"/>
</dbReference>
<dbReference type="Proteomes" id="UP000799757">
    <property type="component" value="Unassembled WGS sequence"/>
</dbReference>
<name>A0A6A6X0A5_9PLEO</name>
<keyword evidence="3" id="KW-1185">Reference proteome</keyword>
<dbReference type="InterPro" id="IPR002575">
    <property type="entry name" value="Aminoglycoside_PTrfase"/>
</dbReference>
<dbReference type="EMBL" id="MU002127">
    <property type="protein sequence ID" value="KAF2789573.1"/>
    <property type="molecule type" value="Genomic_DNA"/>
</dbReference>
<sequence>MLLLEESKKDALATTLSQELSATPFACSSLTHLSGGTTNFVFRGVLAAPIPAQDGNLTSSVIVKHSTDFVAVNPDFSLDVSRCGFEGFMLNSLNKFPAVTTSDHITINVPHIFQSSGQTNTQIIEDFPDAIDLKTVFVSPAAKSILLEPFSTSIGRALGLWLRLLHNWASAPAQVELRAEIGKNEPMRRLKRRITFESFIAVVEQFPELLEGHKEVLEDVKAIGMQDFERGMGNEGGEDWGIVHGDFWTGNVLLPDLSSAELHELDEIKLSVIDWEFAQFGHRAYDLGQMIGDLYERKHFKDVDGALAAIYGFINGYGEVSEEMAFRTAIHAGVHLICWYNRRPPKSPLKCTPEQGLSVVKLGRDFVVKGCKKDRDWFEGSVLASLFQK</sequence>
<dbReference type="OrthoDB" id="25129at2759"/>
<reference evidence="2" key="1">
    <citation type="journal article" date="2020" name="Stud. Mycol.">
        <title>101 Dothideomycetes genomes: a test case for predicting lifestyles and emergence of pathogens.</title>
        <authorList>
            <person name="Haridas S."/>
            <person name="Albert R."/>
            <person name="Binder M."/>
            <person name="Bloem J."/>
            <person name="Labutti K."/>
            <person name="Salamov A."/>
            <person name="Andreopoulos B."/>
            <person name="Baker S."/>
            <person name="Barry K."/>
            <person name="Bills G."/>
            <person name="Bluhm B."/>
            <person name="Cannon C."/>
            <person name="Castanera R."/>
            <person name="Culley D."/>
            <person name="Daum C."/>
            <person name="Ezra D."/>
            <person name="Gonzalez J."/>
            <person name="Henrissat B."/>
            <person name="Kuo A."/>
            <person name="Liang C."/>
            <person name="Lipzen A."/>
            <person name="Lutzoni F."/>
            <person name="Magnuson J."/>
            <person name="Mondo S."/>
            <person name="Nolan M."/>
            <person name="Ohm R."/>
            <person name="Pangilinan J."/>
            <person name="Park H.-J."/>
            <person name="Ramirez L."/>
            <person name="Alfaro M."/>
            <person name="Sun H."/>
            <person name="Tritt A."/>
            <person name="Yoshinaga Y."/>
            <person name="Zwiers L.-H."/>
            <person name="Turgeon B."/>
            <person name="Goodwin S."/>
            <person name="Spatafora J."/>
            <person name="Crous P."/>
            <person name="Grigoriev I."/>
        </authorList>
    </citation>
    <scope>NUCLEOTIDE SEQUENCE</scope>
    <source>
        <strain evidence="2">CBS 109.77</strain>
    </source>
</reference>
<dbReference type="InterPro" id="IPR011009">
    <property type="entry name" value="Kinase-like_dom_sf"/>
</dbReference>
<dbReference type="AlphaFoldDB" id="A0A6A6X0A5"/>
<evidence type="ECO:0000259" key="1">
    <source>
        <dbReference type="Pfam" id="PF01636"/>
    </source>
</evidence>
<evidence type="ECO:0000313" key="3">
    <source>
        <dbReference type="Proteomes" id="UP000799757"/>
    </source>
</evidence>
<dbReference type="SUPFAM" id="SSF56112">
    <property type="entry name" value="Protein kinase-like (PK-like)"/>
    <property type="match status" value="1"/>
</dbReference>
<protein>
    <recommendedName>
        <fullName evidence="1">Aminoglycoside phosphotransferase domain-containing protein</fullName>
    </recommendedName>
</protein>
<proteinExistence type="predicted"/>
<accession>A0A6A6X0A5</accession>
<dbReference type="Gene3D" id="3.30.200.20">
    <property type="entry name" value="Phosphorylase Kinase, domain 1"/>
    <property type="match status" value="1"/>
</dbReference>